<dbReference type="Pfam" id="PF06013">
    <property type="entry name" value="WXG100"/>
    <property type="match status" value="1"/>
</dbReference>
<name>A0ABU2LGG1_9ACTN</name>
<gene>
    <name evidence="1" type="ORF">RM780_25745</name>
</gene>
<dbReference type="RefSeq" id="WP_311633298.1">
    <property type="nucleotide sequence ID" value="NZ_JAVREN010000065.1"/>
</dbReference>
<sequence length="97" mass="10145">MGDVTRVNYGGVGEAAGILNSVSGTLSERLEALAGEVNRAAAGWQAETKEAFLYQMRRWERAVQELAAVQAALGRTALDGNAGYSSADRRGAQAMGA</sequence>
<protein>
    <submittedName>
        <fullName evidence="1">WXG100 family type VII secretion target</fullName>
    </submittedName>
</protein>
<dbReference type="Proteomes" id="UP001183388">
    <property type="component" value="Unassembled WGS sequence"/>
</dbReference>
<reference evidence="2" key="1">
    <citation type="submission" date="2023-07" db="EMBL/GenBank/DDBJ databases">
        <title>30 novel species of actinomycetes from the DSMZ collection.</title>
        <authorList>
            <person name="Nouioui I."/>
        </authorList>
    </citation>
    <scope>NUCLEOTIDE SEQUENCE [LARGE SCALE GENOMIC DNA]</scope>
    <source>
        <strain evidence="2">DSM 44917</strain>
    </source>
</reference>
<accession>A0ABU2LGG1</accession>
<keyword evidence="2" id="KW-1185">Reference proteome</keyword>
<organism evidence="1 2">
    <name type="scientific">Streptomyces boetiae</name>
    <dbReference type="NCBI Taxonomy" id="3075541"/>
    <lineage>
        <taxon>Bacteria</taxon>
        <taxon>Bacillati</taxon>
        <taxon>Actinomycetota</taxon>
        <taxon>Actinomycetes</taxon>
        <taxon>Kitasatosporales</taxon>
        <taxon>Streptomycetaceae</taxon>
        <taxon>Streptomyces</taxon>
    </lineage>
</organism>
<dbReference type="EMBL" id="JAVREN010000065">
    <property type="protein sequence ID" value="MDT0310327.1"/>
    <property type="molecule type" value="Genomic_DNA"/>
</dbReference>
<dbReference type="SUPFAM" id="SSF140453">
    <property type="entry name" value="EsxAB dimer-like"/>
    <property type="match status" value="1"/>
</dbReference>
<dbReference type="InterPro" id="IPR036689">
    <property type="entry name" value="ESAT-6-like_sf"/>
</dbReference>
<proteinExistence type="predicted"/>
<dbReference type="Gene3D" id="1.10.287.1060">
    <property type="entry name" value="ESAT-6-like"/>
    <property type="match status" value="1"/>
</dbReference>
<comment type="caution">
    <text evidence="1">The sequence shown here is derived from an EMBL/GenBank/DDBJ whole genome shotgun (WGS) entry which is preliminary data.</text>
</comment>
<evidence type="ECO:0000313" key="2">
    <source>
        <dbReference type="Proteomes" id="UP001183388"/>
    </source>
</evidence>
<evidence type="ECO:0000313" key="1">
    <source>
        <dbReference type="EMBL" id="MDT0310327.1"/>
    </source>
</evidence>
<dbReference type="InterPro" id="IPR010310">
    <property type="entry name" value="T7SS_ESAT-6-like"/>
</dbReference>